<feature type="compositionally biased region" description="Basic residues" evidence="1">
    <location>
        <begin position="49"/>
        <end position="61"/>
    </location>
</feature>
<reference evidence="2 3" key="1">
    <citation type="submission" date="2018-08" db="EMBL/GenBank/DDBJ databases">
        <title>A genome reference for cultivated species of the human gut microbiota.</title>
        <authorList>
            <person name="Zou Y."/>
            <person name="Xue W."/>
            <person name="Luo G."/>
        </authorList>
    </citation>
    <scope>NUCLEOTIDE SEQUENCE [LARGE SCALE GENOMIC DNA]</scope>
    <source>
        <strain evidence="2 3">AF12-7</strain>
    </source>
</reference>
<gene>
    <name evidence="2" type="ORF">DWV77_01600</name>
</gene>
<name>A0A413BCD6_BACSE</name>
<organism evidence="2 3">
    <name type="scientific">Bacteroides stercoris</name>
    <dbReference type="NCBI Taxonomy" id="46506"/>
    <lineage>
        <taxon>Bacteria</taxon>
        <taxon>Pseudomonadati</taxon>
        <taxon>Bacteroidota</taxon>
        <taxon>Bacteroidia</taxon>
        <taxon>Bacteroidales</taxon>
        <taxon>Bacteroidaceae</taxon>
        <taxon>Bacteroides</taxon>
    </lineage>
</organism>
<dbReference type="Proteomes" id="UP000285150">
    <property type="component" value="Unassembled WGS sequence"/>
</dbReference>
<proteinExistence type="predicted"/>
<evidence type="ECO:0000256" key="1">
    <source>
        <dbReference type="SAM" id="MobiDB-lite"/>
    </source>
</evidence>
<protein>
    <submittedName>
        <fullName evidence="2">Uncharacterized protein</fullName>
    </submittedName>
</protein>
<evidence type="ECO:0000313" key="2">
    <source>
        <dbReference type="EMBL" id="RGW36735.1"/>
    </source>
</evidence>
<feature type="region of interest" description="Disordered" evidence="1">
    <location>
        <begin position="43"/>
        <end position="103"/>
    </location>
</feature>
<sequence>MESLAKGIHYNICACARKETTEGGKKTRRYGRALHDTRVLTCSTPGSRYARHPGVGHKIKANRTNGTGRKQYGHIQGKEIQTEKRQRKRYKKTTAQQKNRHRK</sequence>
<comment type="caution">
    <text evidence="2">The sequence shown here is derived from an EMBL/GenBank/DDBJ whole genome shotgun (WGS) entry which is preliminary data.</text>
</comment>
<evidence type="ECO:0000313" key="3">
    <source>
        <dbReference type="Proteomes" id="UP000285150"/>
    </source>
</evidence>
<accession>A0A413BCD6</accession>
<feature type="compositionally biased region" description="Basic residues" evidence="1">
    <location>
        <begin position="85"/>
        <end position="103"/>
    </location>
</feature>
<dbReference type="EMBL" id="QSAF01000001">
    <property type="protein sequence ID" value="RGW36735.1"/>
    <property type="molecule type" value="Genomic_DNA"/>
</dbReference>
<dbReference type="AlphaFoldDB" id="A0A413BCD6"/>